<dbReference type="InterPro" id="IPR040680">
    <property type="entry name" value="DUF5643"/>
</dbReference>
<feature type="transmembrane region" description="Helical" evidence="1">
    <location>
        <begin position="50"/>
        <end position="72"/>
    </location>
</feature>
<dbReference type="Proteomes" id="UP001589619">
    <property type="component" value="Unassembled WGS sequence"/>
</dbReference>
<reference evidence="4 5" key="1">
    <citation type="submission" date="2024-09" db="EMBL/GenBank/DDBJ databases">
        <authorList>
            <person name="Sun Q."/>
            <person name="Mori K."/>
        </authorList>
    </citation>
    <scope>NUCLEOTIDE SEQUENCE [LARGE SCALE GENOMIC DNA]</scope>
    <source>
        <strain evidence="4 5">JCM 12520</strain>
    </source>
</reference>
<gene>
    <name evidence="4" type="ORF">ACFFNY_10185</name>
</gene>
<keyword evidence="1" id="KW-1133">Transmembrane helix</keyword>
<keyword evidence="1" id="KW-0812">Transmembrane</keyword>
<accession>A0ABV5VUI6</accession>
<proteinExistence type="predicted"/>
<name>A0ABV5VUI6_9BACL</name>
<keyword evidence="1" id="KW-0472">Membrane</keyword>
<evidence type="ECO:0000259" key="2">
    <source>
        <dbReference type="Pfam" id="PF13786"/>
    </source>
</evidence>
<dbReference type="RefSeq" id="WP_344915893.1">
    <property type="nucleotide sequence ID" value="NZ_BAAAYO010000017.1"/>
</dbReference>
<dbReference type="Pfam" id="PF13786">
    <property type="entry name" value="DUF4179"/>
    <property type="match status" value="1"/>
</dbReference>
<evidence type="ECO:0000256" key="1">
    <source>
        <dbReference type="SAM" id="Phobius"/>
    </source>
</evidence>
<feature type="domain" description="DUF4179" evidence="2">
    <location>
        <begin position="51"/>
        <end position="143"/>
    </location>
</feature>
<organism evidence="4 5">
    <name type="scientific">Paenibacillus hodogayensis</name>
    <dbReference type="NCBI Taxonomy" id="279208"/>
    <lineage>
        <taxon>Bacteria</taxon>
        <taxon>Bacillati</taxon>
        <taxon>Bacillota</taxon>
        <taxon>Bacilli</taxon>
        <taxon>Bacillales</taxon>
        <taxon>Paenibacillaceae</taxon>
        <taxon>Paenibacillus</taxon>
    </lineage>
</organism>
<dbReference type="InterPro" id="IPR025436">
    <property type="entry name" value="DUF4179"/>
</dbReference>
<dbReference type="Pfam" id="PF18705">
    <property type="entry name" value="DUF5643"/>
    <property type="match status" value="1"/>
</dbReference>
<dbReference type="Gene3D" id="2.60.40.1630">
    <property type="entry name" value="bacillus anthracis domain"/>
    <property type="match status" value="1"/>
</dbReference>
<comment type="caution">
    <text evidence="4">The sequence shown here is derived from an EMBL/GenBank/DDBJ whole genome shotgun (WGS) entry which is preliminary data.</text>
</comment>
<keyword evidence="5" id="KW-1185">Reference proteome</keyword>
<evidence type="ECO:0000313" key="4">
    <source>
        <dbReference type="EMBL" id="MFB9751923.1"/>
    </source>
</evidence>
<evidence type="ECO:0000259" key="3">
    <source>
        <dbReference type="Pfam" id="PF18705"/>
    </source>
</evidence>
<dbReference type="EMBL" id="JBHMAG010000008">
    <property type="protein sequence ID" value="MFB9751923.1"/>
    <property type="molecule type" value="Genomic_DNA"/>
</dbReference>
<protein>
    <submittedName>
        <fullName evidence="4">DUF4179 domain-containing protein</fullName>
    </submittedName>
</protein>
<sequence length="456" mass="50995">MGEAFHTDELELKDMFNETKLPPIHLEEKFQIVDDLYKTAKLRKMVPHKWVLAGISFLVIVLLAGAVSYLPVSAEQLQRIPFIGKLFSGNIFSIAGDSGINIGQNAGLSTEVPLIASDQGVTIKLQDALFDGARLSISYEINSVKPDNLMFINLTNITVAVNGVQLKAATFGTKPRQINANQTIGILTVDIDQMEWIEKFILELNINEIRAADLGETSKITGKWSFKLPIENHALENSKYKKLVEGPSAKSENGEFQLTDYLITPITTKLGYRFEGNTEWLRFQVKDGKGMIIDWLDSRGSDTTANGVIGTSRYVPLPEGTKEIFVTPYHLLPDRRSDELKKVKVNLTDNYPITLSQGNVGEIRVNKVEFQTEKTLIYYEVIGKNPHVQSASLWMETSDGQMVISGPGNRKRISDSTYSYVLEYPALNPNESYVLGTMIQTDLKLLEELTLKLIVE</sequence>
<evidence type="ECO:0000313" key="5">
    <source>
        <dbReference type="Proteomes" id="UP001589619"/>
    </source>
</evidence>
<feature type="domain" description="DUF5643" evidence="3">
    <location>
        <begin position="249"/>
        <end position="355"/>
    </location>
</feature>